<dbReference type="GO" id="GO:0005829">
    <property type="term" value="C:cytosol"/>
    <property type="evidence" value="ECO:0007669"/>
    <property type="project" value="TreeGrafter"/>
</dbReference>
<comment type="caution">
    <text evidence="8">The sequence shown here is derived from an EMBL/GenBank/DDBJ whole genome shotgun (WGS) entry which is preliminary data.</text>
</comment>
<dbReference type="InterPro" id="IPR006314">
    <property type="entry name" value="Dyp_peroxidase"/>
</dbReference>
<evidence type="ECO:0000256" key="6">
    <source>
        <dbReference type="ARBA" id="ARBA00023004"/>
    </source>
</evidence>
<proteinExistence type="predicted"/>
<dbReference type="SUPFAM" id="SSF48264">
    <property type="entry name" value="Cytochrome P450"/>
    <property type="match status" value="1"/>
</dbReference>
<protein>
    <recommendedName>
        <fullName evidence="10">Peroxidase</fullName>
    </recommendedName>
</protein>
<organism evidence="8 9">
    <name type="scientific">Reyranella soli</name>
    <dbReference type="NCBI Taxonomy" id="1230389"/>
    <lineage>
        <taxon>Bacteria</taxon>
        <taxon>Pseudomonadati</taxon>
        <taxon>Pseudomonadota</taxon>
        <taxon>Alphaproteobacteria</taxon>
        <taxon>Hyphomicrobiales</taxon>
        <taxon>Reyranellaceae</taxon>
        <taxon>Reyranella</taxon>
    </lineage>
</organism>
<evidence type="ECO:0008006" key="10">
    <source>
        <dbReference type="Google" id="ProtNLM"/>
    </source>
</evidence>
<evidence type="ECO:0000256" key="2">
    <source>
        <dbReference type="ARBA" id="ARBA00022559"/>
    </source>
</evidence>
<dbReference type="EMBL" id="BKAJ01000032">
    <property type="protein sequence ID" value="GEP54759.1"/>
    <property type="molecule type" value="Genomic_DNA"/>
</dbReference>
<dbReference type="GO" id="GO:0004497">
    <property type="term" value="F:monooxygenase activity"/>
    <property type="evidence" value="ECO:0007669"/>
    <property type="project" value="InterPro"/>
</dbReference>
<gene>
    <name evidence="8" type="ORF">RSO01_19250</name>
</gene>
<dbReference type="GO" id="GO:0004601">
    <property type="term" value="F:peroxidase activity"/>
    <property type="evidence" value="ECO:0007669"/>
    <property type="project" value="UniProtKB-KW"/>
</dbReference>
<dbReference type="PROSITE" id="PS51404">
    <property type="entry name" value="DYP_PEROXIDASE"/>
    <property type="match status" value="1"/>
</dbReference>
<keyword evidence="9" id="KW-1185">Reference proteome</keyword>
<dbReference type="InterPro" id="IPR011008">
    <property type="entry name" value="Dimeric_a/b-barrel"/>
</dbReference>
<keyword evidence="2" id="KW-0575">Peroxidase</keyword>
<dbReference type="GO" id="GO:0016705">
    <property type="term" value="F:oxidoreductase activity, acting on paired donors, with incorporation or reduction of molecular oxygen"/>
    <property type="evidence" value="ECO:0007669"/>
    <property type="project" value="InterPro"/>
</dbReference>
<dbReference type="GO" id="GO:0020037">
    <property type="term" value="F:heme binding"/>
    <property type="evidence" value="ECO:0007669"/>
    <property type="project" value="InterPro"/>
</dbReference>
<evidence type="ECO:0000256" key="4">
    <source>
        <dbReference type="ARBA" id="ARBA00022723"/>
    </source>
</evidence>
<dbReference type="Gene3D" id="1.10.630.10">
    <property type="entry name" value="Cytochrome P450"/>
    <property type="match status" value="1"/>
</dbReference>
<keyword evidence="3" id="KW-0349">Heme</keyword>
<evidence type="ECO:0000256" key="5">
    <source>
        <dbReference type="ARBA" id="ARBA00023002"/>
    </source>
</evidence>
<comment type="cofactor">
    <cofactor evidence="1">
        <name>heme b</name>
        <dbReference type="ChEBI" id="CHEBI:60344"/>
    </cofactor>
</comment>
<dbReference type="OrthoDB" id="236246at2"/>
<evidence type="ECO:0000313" key="8">
    <source>
        <dbReference type="EMBL" id="GEP54759.1"/>
    </source>
</evidence>
<keyword evidence="4" id="KW-0479">Metal-binding</keyword>
<evidence type="ECO:0000256" key="3">
    <source>
        <dbReference type="ARBA" id="ARBA00022617"/>
    </source>
</evidence>
<reference evidence="8 9" key="1">
    <citation type="submission" date="2019-07" db="EMBL/GenBank/DDBJ databases">
        <title>Whole genome shotgun sequence of Reyranella soli NBRC 108950.</title>
        <authorList>
            <person name="Hosoyama A."/>
            <person name="Uohara A."/>
            <person name="Ohji S."/>
            <person name="Ichikawa N."/>
        </authorList>
    </citation>
    <scope>NUCLEOTIDE SEQUENCE [LARGE SCALE GENOMIC DNA]</scope>
    <source>
        <strain evidence="8 9">NBRC 108950</strain>
    </source>
</reference>
<dbReference type="SUPFAM" id="SSF54909">
    <property type="entry name" value="Dimeric alpha+beta barrel"/>
    <property type="match status" value="1"/>
</dbReference>
<keyword evidence="5" id="KW-0560">Oxidoreductase</keyword>
<sequence>MAYDGEADRLPPVSSGLATSVQAHLGRASRFVDGTTRNWSLFFFFRILSTARLTANLKQIALALDAEAAAGVAPAKLDDPQAPAQLFLDWLKILVEAKSDDFWKTFRTECEKAGIQMPAQAGPDQQAYEFLFQAIEDFSKGAFTRLPAGFTAPIKADVARAAYVTLSNPSNFNAFVAKFGNTAAAAGRTALSGGLLGTFAYELFRQFAPAQAGPKDGVVRPAVLRSEAVETGLARDREQVEKQWDPVPINFAFTFPGLKALQLSEPTLASFPEAFRQGMAARADRLGDIGPSAPENWEGVLGLDCVHGYFTGGYLVDGDDQPISEDSRRRLRDDVSAFNDGTGTNGWGETLRTIMTLLCLPLGIEILHVELGEDPYHVDRNGRVVRPPYRMEHFGFRDGISQPFVDMNLGDPLPGGGTPSRNRTWTPVAHGEIYLSERDEDGNEHHLPIHKLLREGSTFLVFRKLEQDVAAFRAYLASQRPNDHAAQDKLAAQFVGRWPNGTPLTVAPDAPRDLGSDPDGLLNDFRYAADDPQGRRCPLGSHTRRTNPRDIGGTNDVRRHRLLRRGMAYGGSLLPMDSPDDGRKRGLLFIAANSRLDLQFEVIQGDWINKGEILGQAGLNRCPLTGANLGRPTDSFLESGAVSPVTGLPPFVITRGGDYFFAPGVKAMRELANGEKFAVDAADLPYEGYSMGDAMAPALLDERRIKGYAGQIFAGAKDVVRVGMPSAAAGDPGAAPVAFVARVAHVKQALSMRTDAAGQMITSVAHYQEATRTISTGQDMIVSTQPDAVTGAKRALMIKILEAGWAALSTPQESVYVRLARLTKRNIEATLRRTASHRTIDIVYDLGSVTTYNVISELFGTPGPDWLTEMAIALRFSRQHLTQIDPEWLAAIKGGKPEDVGLATWQVWSILMFVDIVGNYLQQEELKALGVQAGREFLTHIDTLIVKARVQRLPPQANLLAAFVSLEATFANPTQPNALSVEAYYGLVRMLLLEVASSAVVIAPTLGAVVHTALTAGIDLSSLIQLIMKVTPSQAKFDEGIERLLYETWRLNPTVKLLMRRANQDEQYGKDTVKKGDWIAALIAAACFDPVAFDQPKQFSLDPILPGPKRNLGDYLLFGDAQAPGRLCWGRDKLALYLLTECLKAAGRLKGLKKVAGAAGELKKIAQVNVGLSTRFVSVLPDWPKKP</sequence>
<evidence type="ECO:0000313" key="9">
    <source>
        <dbReference type="Proteomes" id="UP000321058"/>
    </source>
</evidence>
<evidence type="ECO:0000256" key="7">
    <source>
        <dbReference type="SAM" id="MobiDB-lite"/>
    </source>
</evidence>
<name>A0A512N6Z7_9HYPH</name>
<dbReference type="AlphaFoldDB" id="A0A512N6Z7"/>
<accession>A0A512N6Z7</accession>
<dbReference type="PANTHER" id="PTHR30521">
    <property type="entry name" value="DEFERROCHELATASE/PEROXIDASE"/>
    <property type="match status" value="1"/>
</dbReference>
<evidence type="ECO:0000256" key="1">
    <source>
        <dbReference type="ARBA" id="ARBA00001970"/>
    </source>
</evidence>
<keyword evidence="6" id="KW-0408">Iron</keyword>
<dbReference type="PANTHER" id="PTHR30521:SF4">
    <property type="entry name" value="DEFERROCHELATASE"/>
    <property type="match status" value="1"/>
</dbReference>
<feature type="region of interest" description="Disordered" evidence="7">
    <location>
        <begin position="533"/>
        <end position="555"/>
    </location>
</feature>
<dbReference type="RefSeq" id="WP_147148619.1">
    <property type="nucleotide sequence ID" value="NZ_BKAJ01000032.1"/>
</dbReference>
<dbReference type="Proteomes" id="UP000321058">
    <property type="component" value="Unassembled WGS sequence"/>
</dbReference>
<dbReference type="GO" id="GO:0005506">
    <property type="term" value="F:iron ion binding"/>
    <property type="evidence" value="ECO:0007669"/>
    <property type="project" value="InterPro"/>
</dbReference>
<dbReference type="InterPro" id="IPR036396">
    <property type="entry name" value="Cyt_P450_sf"/>
</dbReference>